<evidence type="ECO:0000259" key="3">
    <source>
        <dbReference type="PROSITE" id="PS51186"/>
    </source>
</evidence>
<dbReference type="RefSeq" id="WP_124221747.1">
    <property type="nucleotide sequence ID" value="NZ_RKQL01000002.1"/>
</dbReference>
<gene>
    <name evidence="4" type="ORF">EDC62_1286</name>
</gene>
<dbReference type="CDD" id="cd04301">
    <property type="entry name" value="NAT_SF"/>
    <property type="match status" value="1"/>
</dbReference>
<reference evidence="4 5" key="1">
    <citation type="submission" date="2018-11" db="EMBL/GenBank/DDBJ databases">
        <title>Genomic Encyclopedia of Type Strains, Phase IV (KMG-IV): sequencing the most valuable type-strain genomes for metagenomic binning, comparative biology and taxonomic classification.</title>
        <authorList>
            <person name="Goeker M."/>
        </authorList>
    </citation>
    <scope>NUCLEOTIDE SEQUENCE [LARGE SCALE GENOMIC DNA]</scope>
    <source>
        <strain evidence="4 5">DSM 101684</strain>
    </source>
</reference>
<dbReference type="Pfam" id="PF03061">
    <property type="entry name" value="4HBT"/>
    <property type="match status" value="1"/>
</dbReference>
<dbReference type="EMBL" id="RKQL01000002">
    <property type="protein sequence ID" value="RPE70796.1"/>
    <property type="molecule type" value="Genomic_DNA"/>
</dbReference>
<dbReference type="OrthoDB" id="9796171at2"/>
<dbReference type="AlphaFoldDB" id="A0A3N4UJF2"/>
<comment type="caution">
    <text evidence="4">The sequence shown here is derived from an EMBL/GenBank/DDBJ whole genome shotgun (WGS) entry which is preliminary data.</text>
</comment>
<feature type="domain" description="N-acetyltransferase" evidence="3">
    <location>
        <begin position="142"/>
        <end position="286"/>
    </location>
</feature>
<dbReference type="Pfam" id="PF13673">
    <property type="entry name" value="Acetyltransf_10"/>
    <property type="match status" value="1"/>
</dbReference>
<dbReference type="InterPro" id="IPR016181">
    <property type="entry name" value="Acyl_CoA_acyltransferase"/>
</dbReference>
<evidence type="ECO:0000313" key="5">
    <source>
        <dbReference type="Proteomes" id="UP000272193"/>
    </source>
</evidence>
<dbReference type="SUPFAM" id="SSF54637">
    <property type="entry name" value="Thioesterase/thiol ester dehydrase-isomerase"/>
    <property type="match status" value="1"/>
</dbReference>
<dbReference type="PANTHER" id="PTHR31793:SF27">
    <property type="entry name" value="NOVEL THIOESTERASE SUPERFAMILY DOMAIN AND SAPOSIN A-TYPE DOMAIN CONTAINING PROTEIN (0610012H03RIK)"/>
    <property type="match status" value="1"/>
</dbReference>
<dbReference type="PROSITE" id="PS51186">
    <property type="entry name" value="GNAT"/>
    <property type="match status" value="1"/>
</dbReference>
<accession>A0A3N4UJF2</accession>
<dbReference type="InterPro" id="IPR029069">
    <property type="entry name" value="HotDog_dom_sf"/>
</dbReference>
<proteinExistence type="inferred from homology"/>
<dbReference type="Gene3D" id="3.10.129.10">
    <property type="entry name" value="Hotdog Thioesterase"/>
    <property type="match status" value="1"/>
</dbReference>
<dbReference type="InterPro" id="IPR006684">
    <property type="entry name" value="YbgC/YbaW"/>
</dbReference>
<comment type="similarity">
    <text evidence="1">Belongs to the 4-hydroxybenzoyl-CoA thioesterase family.</text>
</comment>
<dbReference type="InterPro" id="IPR050563">
    <property type="entry name" value="4-hydroxybenzoyl-CoA_TE"/>
</dbReference>
<sequence length="290" mass="31916">MKRSDFRCLTRLRVRWAEVDMQKIVFNAHYLMYFDTAIADYWRALGLPYEAAMQALGGDLYVRKASVEYHASARADDTLEIGLRCARVGHSSLVFTGGVFRGEQFLVGGELIYVFADPATQTARRVPDALRNLLADFEAGKPVVRVATGAWSTLGAAASAVRTEVFVAEQGIRAEDEWDVDDATAVHAVVFNRLEQPLATGRLLQHATGVGRIGRMAVIRAMRGSGLGARVLRALLDAAWARGDQEVILHAQRSAEAFYRRLGFVPRGAAFEEVGIEHIEMAMPRPPAQA</sequence>
<evidence type="ECO:0000256" key="2">
    <source>
        <dbReference type="ARBA" id="ARBA00022801"/>
    </source>
</evidence>
<dbReference type="SUPFAM" id="SSF55729">
    <property type="entry name" value="Acyl-CoA N-acyltransferases (Nat)"/>
    <property type="match status" value="1"/>
</dbReference>
<evidence type="ECO:0000256" key="1">
    <source>
        <dbReference type="ARBA" id="ARBA00005953"/>
    </source>
</evidence>
<dbReference type="InterPro" id="IPR006683">
    <property type="entry name" value="Thioestr_dom"/>
</dbReference>
<name>A0A3N4UJF2_9BURK</name>
<dbReference type="GO" id="GO:0047617">
    <property type="term" value="F:fatty acyl-CoA hydrolase activity"/>
    <property type="evidence" value="ECO:0007669"/>
    <property type="project" value="TreeGrafter"/>
</dbReference>
<evidence type="ECO:0000313" key="4">
    <source>
        <dbReference type="EMBL" id="RPE70796.1"/>
    </source>
</evidence>
<protein>
    <submittedName>
        <fullName evidence="4">YbgC/YbaW family acyl-CoA thioester hydrolase</fullName>
    </submittedName>
</protein>
<dbReference type="GO" id="GO:0016747">
    <property type="term" value="F:acyltransferase activity, transferring groups other than amino-acyl groups"/>
    <property type="evidence" value="ECO:0007669"/>
    <property type="project" value="InterPro"/>
</dbReference>
<dbReference type="InterPro" id="IPR000182">
    <property type="entry name" value="GNAT_dom"/>
</dbReference>
<dbReference type="NCBIfam" id="TIGR00051">
    <property type="entry name" value="YbgC/FadM family acyl-CoA thioesterase"/>
    <property type="match status" value="1"/>
</dbReference>
<dbReference type="CDD" id="cd00586">
    <property type="entry name" value="4HBT"/>
    <property type="match status" value="1"/>
</dbReference>
<keyword evidence="5" id="KW-1185">Reference proteome</keyword>
<dbReference type="Proteomes" id="UP000272193">
    <property type="component" value="Unassembled WGS sequence"/>
</dbReference>
<dbReference type="PANTHER" id="PTHR31793">
    <property type="entry name" value="4-HYDROXYBENZOYL-COA THIOESTERASE FAMILY MEMBER"/>
    <property type="match status" value="1"/>
</dbReference>
<dbReference type="Gene3D" id="3.40.630.30">
    <property type="match status" value="1"/>
</dbReference>
<keyword evidence="2 4" id="KW-0378">Hydrolase</keyword>
<organism evidence="4 5">
    <name type="scientific">Tibeticola sediminis</name>
    <dbReference type="NCBI Taxonomy" id="1917811"/>
    <lineage>
        <taxon>Bacteria</taxon>
        <taxon>Pseudomonadati</taxon>
        <taxon>Pseudomonadota</taxon>
        <taxon>Betaproteobacteria</taxon>
        <taxon>Burkholderiales</taxon>
        <taxon>Comamonadaceae</taxon>
        <taxon>Tibeticola</taxon>
    </lineage>
</organism>